<evidence type="ECO:0000313" key="2">
    <source>
        <dbReference type="EMBL" id="OMD31982.1"/>
    </source>
</evidence>
<comment type="caution">
    <text evidence="2">The sequence shown here is derived from an EMBL/GenBank/DDBJ whole genome shotgun (WGS) entry which is preliminary data.</text>
</comment>
<reference evidence="2 3" key="1">
    <citation type="submission" date="2016-10" db="EMBL/GenBank/DDBJ databases">
        <title>Paenibacillus species isolates.</title>
        <authorList>
            <person name="Beno S.M."/>
        </authorList>
    </citation>
    <scope>NUCLEOTIDE SEQUENCE [LARGE SCALE GENOMIC DNA]</scope>
    <source>
        <strain evidence="2 3">FSL H7-0604</strain>
    </source>
</reference>
<protein>
    <recommendedName>
        <fullName evidence="1">YgjP-like metallopeptidase domain-containing protein</fullName>
    </recommendedName>
</protein>
<dbReference type="InterPro" id="IPR002725">
    <property type="entry name" value="YgjP-like_metallopeptidase"/>
</dbReference>
<dbReference type="PANTHER" id="PTHR30399:SF1">
    <property type="entry name" value="UTP PYROPHOSPHATASE"/>
    <property type="match status" value="1"/>
</dbReference>
<organism evidence="2 3">
    <name type="scientific">Paenibacillus odorifer</name>
    <dbReference type="NCBI Taxonomy" id="189426"/>
    <lineage>
        <taxon>Bacteria</taxon>
        <taxon>Bacillati</taxon>
        <taxon>Bacillota</taxon>
        <taxon>Bacilli</taxon>
        <taxon>Bacillales</taxon>
        <taxon>Paenibacillaceae</taxon>
        <taxon>Paenibacillus</taxon>
    </lineage>
</organism>
<dbReference type="Proteomes" id="UP000187465">
    <property type="component" value="Unassembled WGS sequence"/>
</dbReference>
<dbReference type="PANTHER" id="PTHR30399">
    <property type="entry name" value="UNCHARACTERIZED PROTEIN YGJP"/>
    <property type="match status" value="1"/>
</dbReference>
<dbReference type="Gene3D" id="3.30.2010.10">
    <property type="entry name" value="Metalloproteases ('zincins'), catalytic domain"/>
    <property type="match status" value="1"/>
</dbReference>
<dbReference type="InterPro" id="IPR053136">
    <property type="entry name" value="UTP_pyrophosphatase-like"/>
</dbReference>
<gene>
    <name evidence="2" type="ORF">BJP51_17205</name>
</gene>
<evidence type="ECO:0000259" key="1">
    <source>
        <dbReference type="Pfam" id="PF01863"/>
    </source>
</evidence>
<dbReference type="AlphaFoldDB" id="A0A1R0XAL3"/>
<evidence type="ECO:0000313" key="3">
    <source>
        <dbReference type="Proteomes" id="UP000187465"/>
    </source>
</evidence>
<dbReference type="EMBL" id="MKQP01000019">
    <property type="protein sequence ID" value="OMD31982.1"/>
    <property type="molecule type" value="Genomic_DNA"/>
</dbReference>
<feature type="domain" description="YgjP-like metallopeptidase" evidence="1">
    <location>
        <begin position="20"/>
        <end position="211"/>
    </location>
</feature>
<proteinExistence type="predicted"/>
<sequence length="218" mass="25558">MKIDYDNQVIEFNVQYGNGKKISIHIDSSGRITLKVPKKTSEETIKSVVERNGKMIVEKLQSLEAARETPKMIRAYEDEGKFLYLGKYYSLHELIETAELSEEQLQLKLKKFYFSSCKKLIGERITRYQTQLRVKPKSIEIVESRTKWGSCSSDKKLTFNYRLAMAPVEVIDYVIIHELCHLLHMNHDRSFWRRVGSLMPDYKEKEEYLARYGGAMTL</sequence>
<dbReference type="Pfam" id="PF01863">
    <property type="entry name" value="YgjP-like"/>
    <property type="match status" value="1"/>
</dbReference>
<dbReference type="CDD" id="cd07344">
    <property type="entry name" value="M48_yhfN_like"/>
    <property type="match status" value="1"/>
</dbReference>
<dbReference type="RefSeq" id="WP_036684870.1">
    <property type="nucleotide sequence ID" value="NZ_MKQP01000019.1"/>
</dbReference>
<accession>A0A1R0XAL3</accession>
<name>A0A1R0XAL3_9BACL</name>